<evidence type="ECO:0008006" key="3">
    <source>
        <dbReference type="Google" id="ProtNLM"/>
    </source>
</evidence>
<protein>
    <recommendedName>
        <fullName evidence="3">N-acetyltransferase domain-containing protein</fullName>
    </recommendedName>
</protein>
<reference evidence="2" key="1">
    <citation type="submission" date="2016-10" db="EMBL/GenBank/DDBJ databases">
        <authorList>
            <person name="Varghese N."/>
            <person name="Submissions S."/>
        </authorList>
    </citation>
    <scope>NUCLEOTIDE SEQUENCE [LARGE SCALE GENOMIC DNA]</scope>
    <source>
        <strain evidence="2">DSM 46136</strain>
    </source>
</reference>
<organism evidence="1 2">
    <name type="scientific">Geodermatophilus amargosae</name>
    <dbReference type="NCBI Taxonomy" id="1296565"/>
    <lineage>
        <taxon>Bacteria</taxon>
        <taxon>Bacillati</taxon>
        <taxon>Actinomycetota</taxon>
        <taxon>Actinomycetes</taxon>
        <taxon>Geodermatophilales</taxon>
        <taxon>Geodermatophilaceae</taxon>
        <taxon>Geodermatophilus</taxon>
    </lineage>
</organism>
<proteinExistence type="predicted"/>
<keyword evidence="2" id="KW-1185">Reference proteome</keyword>
<sequence length="196" mass="22110">MFSFRDLHTEAEHREFLNQFCAELARRSAGALELTIPTSRIERCTRVVGVFDRAGAMVGGYIVNLGPELILLSVVPQGPRQTWLQRVPLEQQAELNLIWRNEGIGHTAFALLVWTRIIYDCVRCGRPVILGSGYENPLNRWYKIMGPEMIYAGPATSSGLTVYVYAYSRAKLIGTYAASFVDSFAAKPLRRLRGRR</sequence>
<dbReference type="AlphaFoldDB" id="A0A1I7D5B6"/>
<evidence type="ECO:0000313" key="2">
    <source>
        <dbReference type="Proteomes" id="UP000199546"/>
    </source>
</evidence>
<accession>A0A1I7D5B6</accession>
<dbReference type="RefSeq" id="WP_175551824.1">
    <property type="nucleotide sequence ID" value="NZ_FPBA01000034.1"/>
</dbReference>
<dbReference type="Proteomes" id="UP000199546">
    <property type="component" value="Unassembled WGS sequence"/>
</dbReference>
<name>A0A1I7D5B6_9ACTN</name>
<gene>
    <name evidence="1" type="ORF">SAMN05660657_05325</name>
</gene>
<dbReference type="EMBL" id="FPBA01000034">
    <property type="protein sequence ID" value="SFU06855.1"/>
    <property type="molecule type" value="Genomic_DNA"/>
</dbReference>
<evidence type="ECO:0000313" key="1">
    <source>
        <dbReference type="EMBL" id="SFU06855.1"/>
    </source>
</evidence>